<evidence type="ECO:0000313" key="2">
    <source>
        <dbReference type="Proteomes" id="UP000265520"/>
    </source>
</evidence>
<comment type="caution">
    <text evidence="1">The sequence shown here is derived from an EMBL/GenBank/DDBJ whole genome shotgun (WGS) entry which is preliminary data.</text>
</comment>
<feature type="non-terminal residue" evidence="1">
    <location>
        <position position="1"/>
    </location>
</feature>
<evidence type="ECO:0000313" key="1">
    <source>
        <dbReference type="EMBL" id="MCI44686.1"/>
    </source>
</evidence>
<accession>A0A392SA00</accession>
<dbReference type="Proteomes" id="UP000265520">
    <property type="component" value="Unassembled WGS sequence"/>
</dbReference>
<reference evidence="1 2" key="1">
    <citation type="journal article" date="2018" name="Front. Plant Sci.">
        <title>Red Clover (Trifolium pratense) and Zigzag Clover (T. medium) - A Picture of Genomic Similarities and Differences.</title>
        <authorList>
            <person name="Dluhosova J."/>
            <person name="Istvanek J."/>
            <person name="Nedelnik J."/>
            <person name="Repkova J."/>
        </authorList>
    </citation>
    <scope>NUCLEOTIDE SEQUENCE [LARGE SCALE GENOMIC DNA]</scope>
    <source>
        <strain evidence="2">cv. 10/8</strain>
        <tissue evidence="1">Leaf</tissue>
    </source>
</reference>
<name>A0A392SA00_9FABA</name>
<protein>
    <submittedName>
        <fullName evidence="1">Uncharacterized protein</fullName>
    </submittedName>
</protein>
<organism evidence="1 2">
    <name type="scientific">Trifolium medium</name>
    <dbReference type="NCBI Taxonomy" id="97028"/>
    <lineage>
        <taxon>Eukaryota</taxon>
        <taxon>Viridiplantae</taxon>
        <taxon>Streptophyta</taxon>
        <taxon>Embryophyta</taxon>
        <taxon>Tracheophyta</taxon>
        <taxon>Spermatophyta</taxon>
        <taxon>Magnoliopsida</taxon>
        <taxon>eudicotyledons</taxon>
        <taxon>Gunneridae</taxon>
        <taxon>Pentapetalae</taxon>
        <taxon>rosids</taxon>
        <taxon>fabids</taxon>
        <taxon>Fabales</taxon>
        <taxon>Fabaceae</taxon>
        <taxon>Papilionoideae</taxon>
        <taxon>50 kb inversion clade</taxon>
        <taxon>NPAAA clade</taxon>
        <taxon>Hologalegina</taxon>
        <taxon>IRL clade</taxon>
        <taxon>Trifolieae</taxon>
        <taxon>Trifolium</taxon>
    </lineage>
</organism>
<dbReference type="AlphaFoldDB" id="A0A392SA00"/>
<keyword evidence="2" id="KW-1185">Reference proteome</keyword>
<dbReference type="EMBL" id="LXQA010333970">
    <property type="protein sequence ID" value="MCI44686.1"/>
    <property type="molecule type" value="Genomic_DNA"/>
</dbReference>
<sequence length="44" mass="5115">GNRAWGEILMSDAKMLLEISLGARSWRLVRRFVDVSVLRNRDRA</sequence>
<proteinExistence type="predicted"/>